<keyword evidence="3" id="KW-1185">Reference proteome</keyword>
<dbReference type="Gene3D" id="2.30.110.10">
    <property type="entry name" value="Electron Transport, Fmn-binding Protein, Chain A"/>
    <property type="match status" value="1"/>
</dbReference>
<protein>
    <submittedName>
        <fullName evidence="2">Pyridoxamine 5'-phosphate oxidase family protein</fullName>
    </submittedName>
</protein>
<gene>
    <name evidence="2" type="ORF">FYJ52_06715</name>
</gene>
<dbReference type="RefSeq" id="WP_154576472.1">
    <property type="nucleotide sequence ID" value="NZ_VUMO01000008.1"/>
</dbReference>
<evidence type="ECO:0000259" key="1">
    <source>
        <dbReference type="Pfam" id="PF01243"/>
    </source>
</evidence>
<sequence length="177" mass="19874">MTEEEYEQAASFWTRKDEKETKLNRDALYDWIDAFLSSHKVLALAAASADFIRCTPLEYTWHDGAFWIFTEGGLKFKALKANKRVAAAVFESNTSFGGLHSAQIEGNAEVIEPFSEAYKQAAAIRKIPLDALKKLEEPMWLLKITPTAITCLNSDFKKQGYGSRQIWRAAVSGASEE</sequence>
<dbReference type="EMBL" id="VUMO01000008">
    <property type="protein sequence ID" value="MSS20088.1"/>
    <property type="molecule type" value="Genomic_DNA"/>
</dbReference>
<dbReference type="Proteomes" id="UP000461754">
    <property type="component" value="Unassembled WGS sequence"/>
</dbReference>
<dbReference type="SUPFAM" id="SSF50475">
    <property type="entry name" value="FMN-binding split barrel"/>
    <property type="match status" value="1"/>
</dbReference>
<dbReference type="Pfam" id="PF01243">
    <property type="entry name" value="PNPOx_N"/>
    <property type="match status" value="1"/>
</dbReference>
<proteinExistence type="predicted"/>
<dbReference type="InterPro" id="IPR012349">
    <property type="entry name" value="Split_barrel_FMN-bd"/>
</dbReference>
<evidence type="ECO:0000313" key="3">
    <source>
        <dbReference type="Proteomes" id="UP000461754"/>
    </source>
</evidence>
<evidence type="ECO:0000313" key="2">
    <source>
        <dbReference type="EMBL" id="MSS20088.1"/>
    </source>
</evidence>
<reference evidence="2 3" key="1">
    <citation type="submission" date="2019-08" db="EMBL/GenBank/DDBJ databases">
        <title>In-depth cultivation of the pig gut microbiome towards novel bacterial diversity and tailored functional studies.</title>
        <authorList>
            <person name="Wylensek D."/>
            <person name="Hitch T.C.A."/>
            <person name="Clavel T."/>
        </authorList>
    </citation>
    <scope>NUCLEOTIDE SEQUENCE [LARGE SCALE GENOMIC DNA]</scope>
    <source>
        <strain evidence="2 3">RF-744-FAT-4</strain>
    </source>
</reference>
<name>A0A7X2NGM4_9FIRM</name>
<dbReference type="AlphaFoldDB" id="A0A7X2NGM4"/>
<organism evidence="2 3">
    <name type="scientific">Pseudoramibacter porci</name>
    <dbReference type="NCBI Taxonomy" id="2606631"/>
    <lineage>
        <taxon>Bacteria</taxon>
        <taxon>Bacillati</taxon>
        <taxon>Bacillota</taxon>
        <taxon>Clostridia</taxon>
        <taxon>Eubacteriales</taxon>
        <taxon>Eubacteriaceae</taxon>
        <taxon>Pseudoramibacter</taxon>
    </lineage>
</organism>
<feature type="domain" description="Pyridoxamine 5'-phosphate oxidase N-terminal" evidence="1">
    <location>
        <begin position="32"/>
        <end position="147"/>
    </location>
</feature>
<comment type="caution">
    <text evidence="2">The sequence shown here is derived from an EMBL/GenBank/DDBJ whole genome shotgun (WGS) entry which is preliminary data.</text>
</comment>
<dbReference type="InterPro" id="IPR011576">
    <property type="entry name" value="Pyridox_Oxase_N"/>
</dbReference>
<accession>A0A7X2NGM4</accession>